<keyword evidence="1" id="KW-0697">Rotamase</keyword>
<dbReference type="Proteomes" id="UP001302429">
    <property type="component" value="Chromosome"/>
</dbReference>
<reference evidence="4 5" key="1">
    <citation type="submission" date="2023-10" db="EMBL/GenBank/DDBJ databases">
        <title>Complete genome sequence of a Sphingomonadaceae bacterium.</title>
        <authorList>
            <person name="Yan C."/>
        </authorList>
    </citation>
    <scope>NUCLEOTIDE SEQUENCE [LARGE SCALE GENOMIC DNA]</scope>
    <source>
        <strain evidence="4 5">SCSIO 66989</strain>
    </source>
</reference>
<evidence type="ECO:0000313" key="5">
    <source>
        <dbReference type="Proteomes" id="UP001302429"/>
    </source>
</evidence>
<dbReference type="InterPro" id="IPR000297">
    <property type="entry name" value="PPIase_PpiC"/>
</dbReference>
<keyword evidence="2" id="KW-0812">Transmembrane</keyword>
<dbReference type="KEGG" id="acoa:RB602_12635"/>
<evidence type="ECO:0000256" key="2">
    <source>
        <dbReference type="SAM" id="Phobius"/>
    </source>
</evidence>
<proteinExistence type="predicted"/>
<dbReference type="PROSITE" id="PS50198">
    <property type="entry name" value="PPIC_PPIASE_2"/>
    <property type="match status" value="1"/>
</dbReference>
<evidence type="ECO:0000259" key="3">
    <source>
        <dbReference type="PROSITE" id="PS50198"/>
    </source>
</evidence>
<dbReference type="RefSeq" id="WP_317080945.1">
    <property type="nucleotide sequence ID" value="NZ_CP136594.1"/>
</dbReference>
<dbReference type="EMBL" id="CP136594">
    <property type="protein sequence ID" value="WOE74685.1"/>
    <property type="molecule type" value="Genomic_DNA"/>
</dbReference>
<keyword evidence="1 4" id="KW-0413">Isomerase</keyword>
<organism evidence="4 5">
    <name type="scientific">Alterisphingorhabdus coralli</name>
    <dbReference type="NCBI Taxonomy" id="3071408"/>
    <lineage>
        <taxon>Bacteria</taxon>
        <taxon>Pseudomonadati</taxon>
        <taxon>Pseudomonadota</taxon>
        <taxon>Alphaproteobacteria</taxon>
        <taxon>Sphingomonadales</taxon>
        <taxon>Sphingomonadaceae</taxon>
        <taxon>Alterisphingorhabdus (ex Yan et al. 2024)</taxon>
    </lineage>
</organism>
<keyword evidence="2" id="KW-1133">Transmembrane helix</keyword>
<accession>A0AA97I0Y1</accession>
<keyword evidence="2" id="KW-0472">Membrane</keyword>
<sequence>MNLRNLAREPLVHFVILGAVLYIALTWGGTPPDPASRVIKVGASEKEKIAESWTLTMGRSPTDAELDKAIDAYVREEVLYREALRLGLDESDTIVRRRMVSKMDLSASLAAETAEPSEEMLRAFFKENSELYADYGAANSKVSFDQSFFSSEAKAKAALSSGADTGEATSLAGTIEETAMRDIEARFGKGFTIGLNALEPGENWQGPLRSGFGWHLVRLRERVVQPPEFEALRDVLANDWRSAQIKARKERAYEVLSSAYRIDIDR</sequence>
<evidence type="ECO:0000256" key="1">
    <source>
        <dbReference type="PROSITE-ProRule" id="PRU00278"/>
    </source>
</evidence>
<gene>
    <name evidence="4" type="ORF">RB602_12635</name>
</gene>
<dbReference type="AlphaFoldDB" id="A0AA97I0Y1"/>
<keyword evidence="5" id="KW-1185">Reference proteome</keyword>
<evidence type="ECO:0000313" key="4">
    <source>
        <dbReference type="EMBL" id="WOE74685.1"/>
    </source>
</evidence>
<protein>
    <submittedName>
        <fullName evidence="4">Peptidylprolyl isomerase</fullName>
    </submittedName>
</protein>
<name>A0AA97I0Y1_9SPHN</name>
<dbReference type="Pfam" id="PF13145">
    <property type="entry name" value="Rotamase_2"/>
    <property type="match status" value="1"/>
</dbReference>
<feature type="transmembrane region" description="Helical" evidence="2">
    <location>
        <begin position="12"/>
        <end position="30"/>
    </location>
</feature>
<feature type="domain" description="PpiC" evidence="3">
    <location>
        <begin position="116"/>
        <end position="221"/>
    </location>
</feature>
<dbReference type="GO" id="GO:0003755">
    <property type="term" value="F:peptidyl-prolyl cis-trans isomerase activity"/>
    <property type="evidence" value="ECO:0007669"/>
    <property type="project" value="UniProtKB-KW"/>
</dbReference>